<dbReference type="InterPro" id="IPR051531">
    <property type="entry name" value="N-acetyltransferase"/>
</dbReference>
<dbReference type="SUPFAM" id="SSF55729">
    <property type="entry name" value="Acyl-CoA N-acyltransferases (Nat)"/>
    <property type="match status" value="1"/>
</dbReference>
<evidence type="ECO:0000313" key="2">
    <source>
        <dbReference type="EMBL" id="ADY61022.1"/>
    </source>
</evidence>
<dbReference type="PANTHER" id="PTHR43792:SF1">
    <property type="entry name" value="N-ACETYLTRANSFERASE DOMAIN-CONTAINING PROTEIN"/>
    <property type="match status" value="1"/>
</dbReference>
<dbReference type="HOGENOM" id="CLU_013985_3_1_0"/>
<dbReference type="Gene3D" id="3.40.630.30">
    <property type="match status" value="1"/>
</dbReference>
<sequence>MVADRPDETWEKPALHVDPDQSFGRRITVTDRLNIREMTDADLPFLKQMLANVNVMRFYPHPLSAEEAEAWLRRQQNRYANDGHGLWLVEDRQTGASLGQVGLVKQQVEEKPMIELGYMIDEPFWQTGIAREAGQACLAYGFEQMKLDSICSLIRPENIPSQRSAESLGMRRSEIVKFHTAEHWRYHIDSPRFAT</sequence>
<protein>
    <recommendedName>
        <fullName evidence="1">N-acetyltransferase domain-containing protein</fullName>
    </recommendedName>
</protein>
<dbReference type="InterPro" id="IPR016181">
    <property type="entry name" value="Acyl_CoA_acyltransferase"/>
</dbReference>
<keyword evidence="3" id="KW-1185">Reference proteome</keyword>
<dbReference type="EMBL" id="CP002546">
    <property type="protein sequence ID" value="ADY61022.1"/>
    <property type="molecule type" value="Genomic_DNA"/>
</dbReference>
<evidence type="ECO:0000313" key="3">
    <source>
        <dbReference type="Proteomes" id="UP000006860"/>
    </source>
</evidence>
<dbReference type="GO" id="GO:0016747">
    <property type="term" value="F:acyltransferase activity, transferring groups other than amino-acyl groups"/>
    <property type="evidence" value="ECO:0007669"/>
    <property type="project" value="InterPro"/>
</dbReference>
<dbReference type="Proteomes" id="UP000006860">
    <property type="component" value="Chromosome"/>
</dbReference>
<dbReference type="STRING" id="756272.Plabr_3425"/>
<dbReference type="AlphaFoldDB" id="F0SM67"/>
<proteinExistence type="predicted"/>
<dbReference type="PROSITE" id="PS51186">
    <property type="entry name" value="GNAT"/>
    <property type="match status" value="1"/>
</dbReference>
<organism evidence="2 3">
    <name type="scientific">Rubinisphaera brasiliensis (strain ATCC 49424 / DSM 5305 / JCM 21570 / IAM 15109 / NBRC 103401 / IFAM 1448)</name>
    <name type="common">Planctomyces brasiliensis</name>
    <dbReference type="NCBI Taxonomy" id="756272"/>
    <lineage>
        <taxon>Bacteria</taxon>
        <taxon>Pseudomonadati</taxon>
        <taxon>Planctomycetota</taxon>
        <taxon>Planctomycetia</taxon>
        <taxon>Planctomycetales</taxon>
        <taxon>Planctomycetaceae</taxon>
        <taxon>Rubinisphaera</taxon>
    </lineage>
</organism>
<feature type="domain" description="N-acetyltransferase" evidence="1">
    <location>
        <begin position="33"/>
        <end position="191"/>
    </location>
</feature>
<dbReference type="PANTHER" id="PTHR43792">
    <property type="entry name" value="GNAT FAMILY, PUTATIVE (AFU_ORTHOLOGUE AFUA_3G00765)-RELATED-RELATED"/>
    <property type="match status" value="1"/>
</dbReference>
<dbReference type="KEGG" id="pbs:Plabr_3425"/>
<accession>F0SM67</accession>
<name>F0SM67_RUBBR</name>
<dbReference type="eggNOG" id="COG1670">
    <property type="taxonomic scope" value="Bacteria"/>
</dbReference>
<evidence type="ECO:0000259" key="1">
    <source>
        <dbReference type="PROSITE" id="PS51186"/>
    </source>
</evidence>
<dbReference type="InterPro" id="IPR000182">
    <property type="entry name" value="GNAT_dom"/>
</dbReference>
<gene>
    <name evidence="2" type="ordered locus">Plabr_3425</name>
</gene>
<reference evidence="3" key="1">
    <citation type="submission" date="2011-02" db="EMBL/GenBank/DDBJ databases">
        <title>The complete genome of Planctomyces brasiliensis DSM 5305.</title>
        <authorList>
            <person name="Lucas S."/>
            <person name="Copeland A."/>
            <person name="Lapidus A."/>
            <person name="Bruce D."/>
            <person name="Goodwin L."/>
            <person name="Pitluck S."/>
            <person name="Kyrpides N."/>
            <person name="Mavromatis K."/>
            <person name="Pagani I."/>
            <person name="Ivanova N."/>
            <person name="Ovchinnikova G."/>
            <person name="Lu M."/>
            <person name="Detter J.C."/>
            <person name="Han C."/>
            <person name="Land M."/>
            <person name="Hauser L."/>
            <person name="Markowitz V."/>
            <person name="Cheng J.-F."/>
            <person name="Hugenholtz P."/>
            <person name="Woyke T."/>
            <person name="Wu D."/>
            <person name="Tindall B."/>
            <person name="Pomrenke H.G."/>
            <person name="Brambilla E."/>
            <person name="Klenk H.-P."/>
            <person name="Eisen J.A."/>
        </authorList>
    </citation>
    <scope>NUCLEOTIDE SEQUENCE [LARGE SCALE GENOMIC DNA]</scope>
    <source>
        <strain evidence="3">ATCC 49424 / DSM 5305 / JCM 21570 / NBRC 103401 / IFAM 1448</strain>
    </source>
</reference>
<dbReference type="Pfam" id="PF13302">
    <property type="entry name" value="Acetyltransf_3"/>
    <property type="match status" value="1"/>
</dbReference>